<reference evidence="4 5" key="1">
    <citation type="journal article" date="2021" name="Int. J. Syst. Evol. Microbiol.">
        <title>Clostridium zeae sp. nov., isolated from corn silage.</title>
        <authorList>
            <person name="Kobayashi H."/>
            <person name="Tanizawa Y."/>
            <person name="Yagura M."/>
            <person name="Sakamoto M."/>
            <person name="Ohkuma M."/>
            <person name="Tohno M."/>
        </authorList>
    </citation>
    <scope>NUCLEOTIDE SEQUENCE [LARGE SCALE GENOMIC DNA]</scope>
    <source>
        <strain evidence="4 5">CSC2</strain>
    </source>
</reference>
<dbReference type="RefSeq" id="WP_206867767.1">
    <property type="nucleotide sequence ID" value="NZ_BMBA01000001.1"/>
</dbReference>
<name>A0ABQ1E4T3_9CLOT</name>
<evidence type="ECO:0000313" key="4">
    <source>
        <dbReference type="EMBL" id="GFZ29754.1"/>
    </source>
</evidence>
<evidence type="ECO:0000259" key="3">
    <source>
        <dbReference type="Pfam" id="PF00881"/>
    </source>
</evidence>
<dbReference type="Pfam" id="PF00881">
    <property type="entry name" value="Nitroreductase"/>
    <property type="match status" value="1"/>
</dbReference>
<gene>
    <name evidence="4" type="ORF">CSC2_02800</name>
</gene>
<evidence type="ECO:0000313" key="5">
    <source>
        <dbReference type="Proteomes" id="UP000663802"/>
    </source>
</evidence>
<dbReference type="SUPFAM" id="SSF55469">
    <property type="entry name" value="FMN-dependent nitroreductase-like"/>
    <property type="match status" value="1"/>
</dbReference>
<keyword evidence="2" id="KW-0560">Oxidoreductase</keyword>
<comment type="caution">
    <text evidence="4">The sequence shown here is derived from an EMBL/GenBank/DDBJ whole genome shotgun (WGS) entry which is preliminary data.</text>
</comment>
<feature type="domain" description="Nitroreductase" evidence="3">
    <location>
        <begin position="7"/>
        <end position="179"/>
    </location>
</feature>
<dbReference type="Proteomes" id="UP000663802">
    <property type="component" value="Unassembled WGS sequence"/>
</dbReference>
<dbReference type="PANTHER" id="PTHR43673:SF10">
    <property type="entry name" value="NADH DEHYDROGENASE_NAD(P)H NITROREDUCTASE XCC3605-RELATED"/>
    <property type="match status" value="1"/>
</dbReference>
<dbReference type="InterPro" id="IPR029479">
    <property type="entry name" value="Nitroreductase"/>
</dbReference>
<proteinExistence type="inferred from homology"/>
<sequence>MNMERILKERRSIRKFKAEKISDSTINELIEAARLAPSGSNKQPVRYVIVKSDEMIKELGECTSVPFVSKAPLVLVCCVDKKTYKLSNASKIDEIDFSKLSEQEKAVIEYNKKRSEWDDSTLMAYLYLNAGISLEHVVLKAVDLGLGSCWIRLFDVVKVKRMLKLEDRYEVVALLPVGYPDEEPIARPRIDLEEVILKTL</sequence>
<protein>
    <submittedName>
        <fullName evidence="4">Nitroreductase</fullName>
    </submittedName>
</protein>
<keyword evidence="5" id="KW-1185">Reference proteome</keyword>
<dbReference type="EMBL" id="BMBA01000001">
    <property type="protein sequence ID" value="GFZ29754.1"/>
    <property type="molecule type" value="Genomic_DNA"/>
</dbReference>
<dbReference type="InterPro" id="IPR000415">
    <property type="entry name" value="Nitroreductase-like"/>
</dbReference>
<evidence type="ECO:0000256" key="1">
    <source>
        <dbReference type="ARBA" id="ARBA00007118"/>
    </source>
</evidence>
<comment type="similarity">
    <text evidence="1">Belongs to the nitroreductase family.</text>
</comment>
<accession>A0ABQ1E4T3</accession>
<dbReference type="Gene3D" id="3.40.109.10">
    <property type="entry name" value="NADH Oxidase"/>
    <property type="match status" value="1"/>
</dbReference>
<evidence type="ECO:0000256" key="2">
    <source>
        <dbReference type="ARBA" id="ARBA00023002"/>
    </source>
</evidence>
<organism evidence="4 5">
    <name type="scientific">Clostridium zeae</name>
    <dbReference type="NCBI Taxonomy" id="2759022"/>
    <lineage>
        <taxon>Bacteria</taxon>
        <taxon>Bacillati</taxon>
        <taxon>Bacillota</taxon>
        <taxon>Clostridia</taxon>
        <taxon>Eubacteriales</taxon>
        <taxon>Clostridiaceae</taxon>
        <taxon>Clostridium</taxon>
    </lineage>
</organism>
<dbReference type="PANTHER" id="PTHR43673">
    <property type="entry name" value="NAD(P)H NITROREDUCTASE YDGI-RELATED"/>
    <property type="match status" value="1"/>
</dbReference>